<dbReference type="Pfam" id="PF00646">
    <property type="entry name" value="F-box"/>
    <property type="match status" value="1"/>
</dbReference>
<dbReference type="SUPFAM" id="SSF81383">
    <property type="entry name" value="F-box domain"/>
    <property type="match status" value="1"/>
</dbReference>
<dbReference type="EMBL" id="JASNQZ010000011">
    <property type="protein sequence ID" value="KAL0952056.1"/>
    <property type="molecule type" value="Genomic_DNA"/>
</dbReference>
<gene>
    <name evidence="2" type="ORF">HGRIS_008694</name>
</gene>
<organism evidence="2 3">
    <name type="scientific">Hohenbuehelia grisea</name>
    <dbReference type="NCBI Taxonomy" id="104357"/>
    <lineage>
        <taxon>Eukaryota</taxon>
        <taxon>Fungi</taxon>
        <taxon>Dikarya</taxon>
        <taxon>Basidiomycota</taxon>
        <taxon>Agaricomycotina</taxon>
        <taxon>Agaricomycetes</taxon>
        <taxon>Agaricomycetidae</taxon>
        <taxon>Agaricales</taxon>
        <taxon>Pleurotineae</taxon>
        <taxon>Pleurotaceae</taxon>
        <taxon>Hohenbuehelia</taxon>
    </lineage>
</organism>
<keyword evidence="3" id="KW-1185">Reference proteome</keyword>
<evidence type="ECO:0000313" key="2">
    <source>
        <dbReference type="EMBL" id="KAL0952056.1"/>
    </source>
</evidence>
<dbReference type="CDD" id="cd09917">
    <property type="entry name" value="F-box_SF"/>
    <property type="match status" value="1"/>
</dbReference>
<comment type="caution">
    <text evidence="2">The sequence shown here is derived from an EMBL/GenBank/DDBJ whole genome shotgun (WGS) entry which is preliminary data.</text>
</comment>
<dbReference type="InterPro" id="IPR001810">
    <property type="entry name" value="F-box_dom"/>
</dbReference>
<name>A0ABR3J929_9AGAR</name>
<reference evidence="3" key="1">
    <citation type="submission" date="2024-06" db="EMBL/GenBank/DDBJ databases">
        <title>Multi-omics analyses provide insights into the biosynthesis of the anticancer antibiotic pleurotin in Hohenbuehelia grisea.</title>
        <authorList>
            <person name="Weaver J.A."/>
            <person name="Alberti F."/>
        </authorList>
    </citation>
    <scope>NUCLEOTIDE SEQUENCE [LARGE SCALE GENOMIC DNA]</scope>
    <source>
        <strain evidence="3">T-177</strain>
    </source>
</reference>
<protein>
    <recommendedName>
        <fullName evidence="1">F-box domain-containing protein</fullName>
    </recommendedName>
</protein>
<dbReference type="PROSITE" id="PS50181">
    <property type="entry name" value="FBOX"/>
    <property type="match status" value="1"/>
</dbReference>
<sequence>MTQEDSHDGSRATKRIKITANNGYHIAARYHTYATAAKRVVRSDSSGHLGGTRRRAKLSCLPELPWDALLEIFGHLAPLDVLHLARTSKALRRVLMSKSSTSVWLCSFAAVPDVPPCPPDMTLPSYANLLFDTHCHVCLQRNIRNVDYFLRVRLCKKCTKTNLSSIVHYKDQTPLNDAIKHSIPFSEWYLDKPTVCFVPAKNKFTEVYSKAEGDTTALLDQCKADTDKRWEHASKCITWAKSLAQARDDELAIVRACRAVGILEKLSDLGWEEEIAKMPTSWSDDAILGANITPFDQHPLVRVSRPLTDRAWANIKREMEIYMGTLKTFRLNQERQNLLRQRRDIAVTCWRKAFLPGLTDALRPGVVDFWKWHEVHRIIELPNEIQVTRDSFKAINKYNVSEFAQDWREQKLSSFLRGDQHSQSDNLYDFVSRFFYRSYYGEVQMQRFKLAACVVTCQNPDFIHERQLTYPSLKTRYHCMWYPEFLRHACNTVVSGRRKNRETDIDDHVPLSPWMYSRSSYLSQAEWSSDGLVVDRKASNVVSNILEAVGLNPESTVTTIDELDPRLVCLKCSYGERCNGERDFIVRSWRESVQHCMTTHFGDASVEWEEISDEDTIKAREAEKAALDKRTHWSTPLWRCLRCMHTERDPGRMNREQLDAHFMNRHNASTHDEPVKHGQDYREAWDAPPSFLPSTRMAPQTAVKRQRWHSPLQSLYYTGWRGI</sequence>
<evidence type="ECO:0000259" key="1">
    <source>
        <dbReference type="PROSITE" id="PS50181"/>
    </source>
</evidence>
<dbReference type="Proteomes" id="UP001556367">
    <property type="component" value="Unassembled WGS sequence"/>
</dbReference>
<dbReference type="InterPro" id="IPR036047">
    <property type="entry name" value="F-box-like_dom_sf"/>
</dbReference>
<proteinExistence type="predicted"/>
<feature type="domain" description="F-box" evidence="1">
    <location>
        <begin position="58"/>
        <end position="107"/>
    </location>
</feature>
<accession>A0ABR3J929</accession>
<evidence type="ECO:0000313" key="3">
    <source>
        <dbReference type="Proteomes" id="UP001556367"/>
    </source>
</evidence>